<organism evidence="3 4">
    <name type="scientific">Anser brachyrhynchus</name>
    <name type="common">Pink-footed goose</name>
    <dbReference type="NCBI Taxonomy" id="132585"/>
    <lineage>
        <taxon>Eukaryota</taxon>
        <taxon>Metazoa</taxon>
        <taxon>Chordata</taxon>
        <taxon>Craniata</taxon>
        <taxon>Vertebrata</taxon>
        <taxon>Euteleostomi</taxon>
        <taxon>Archelosauria</taxon>
        <taxon>Archosauria</taxon>
        <taxon>Dinosauria</taxon>
        <taxon>Saurischia</taxon>
        <taxon>Theropoda</taxon>
        <taxon>Coelurosauria</taxon>
        <taxon>Aves</taxon>
        <taxon>Neognathae</taxon>
        <taxon>Galloanserae</taxon>
        <taxon>Anseriformes</taxon>
        <taxon>Anatidae</taxon>
        <taxon>Anserinae</taxon>
        <taxon>Anser</taxon>
    </lineage>
</organism>
<feature type="compositionally biased region" description="Polar residues" evidence="2">
    <location>
        <begin position="92"/>
        <end position="114"/>
    </location>
</feature>
<dbReference type="AlphaFoldDB" id="A0A8B9CAF3"/>
<feature type="coiled-coil region" evidence="1">
    <location>
        <begin position="52"/>
        <end position="79"/>
    </location>
</feature>
<dbReference type="Proteomes" id="UP000694426">
    <property type="component" value="Unplaced"/>
</dbReference>
<accession>A0A8B9CAF3</accession>
<feature type="region of interest" description="Disordered" evidence="2">
    <location>
        <begin position="92"/>
        <end position="127"/>
    </location>
</feature>
<keyword evidence="4" id="KW-1185">Reference proteome</keyword>
<dbReference type="SUPFAM" id="SSF52266">
    <property type="entry name" value="SGNH hydrolase"/>
    <property type="match status" value="1"/>
</dbReference>
<dbReference type="GeneTree" id="ENSGT01140000282870"/>
<dbReference type="Gene3D" id="3.40.50.12700">
    <property type="match status" value="1"/>
</dbReference>
<reference evidence="3" key="2">
    <citation type="submission" date="2025-09" db="UniProtKB">
        <authorList>
            <consortium name="Ensembl"/>
        </authorList>
    </citation>
    <scope>IDENTIFICATION</scope>
</reference>
<proteinExistence type="predicted"/>
<sequence>MVSTGQKTMASASPAASPATVTDVATQMEGLGKHTTVQVFGCRGACGRCAQVEELLSQVAELREEVSRLRSIRESERETDWWRCTLPSLRQTQEPATAQVSPATQKTKVPSSRQAVGGDLGQGGEWRQVPVRGGRRALSLPTSPSHLPLYNRYGALEHDSQNNEVDESPSQLERVPKARQPIPRIATSTVKKERRVIAMGDSLLKGTEGPICHPDPTHREVCCLPGARVRDFAKKVKRLVRPTDYYLLLVFQVGNDEVATRSPRAIKRDFRALGRLLKGSGAQVVFASVLPIGGIEADKQTHHINTWLRDWCNRQNFGFFDHGKVYATPGLLAPDGMRLSRRGKRIFAKELAGLTDRALS</sequence>
<dbReference type="Gene3D" id="3.40.50.12690">
    <property type="match status" value="1"/>
</dbReference>
<reference evidence="3" key="1">
    <citation type="submission" date="2025-08" db="UniProtKB">
        <authorList>
            <consortium name="Ensembl"/>
        </authorList>
    </citation>
    <scope>IDENTIFICATION</scope>
</reference>
<keyword evidence="1" id="KW-0175">Coiled coil</keyword>
<evidence type="ECO:0000313" key="3">
    <source>
        <dbReference type="Ensembl" id="ENSABRP00000016037.1"/>
    </source>
</evidence>
<evidence type="ECO:0008006" key="5">
    <source>
        <dbReference type="Google" id="ProtNLM"/>
    </source>
</evidence>
<evidence type="ECO:0000313" key="4">
    <source>
        <dbReference type="Proteomes" id="UP000694426"/>
    </source>
</evidence>
<evidence type="ECO:0000256" key="2">
    <source>
        <dbReference type="SAM" id="MobiDB-lite"/>
    </source>
</evidence>
<name>A0A8B9CAF3_9AVES</name>
<dbReference type="Ensembl" id="ENSABRT00000022847.1">
    <property type="protein sequence ID" value="ENSABRP00000016037.1"/>
    <property type="gene ID" value="ENSABRG00000014066.1"/>
</dbReference>
<evidence type="ECO:0000256" key="1">
    <source>
        <dbReference type="SAM" id="Coils"/>
    </source>
</evidence>
<protein>
    <recommendedName>
        <fullName evidence="5">SGNH hydrolase-type esterase domain-containing protein</fullName>
    </recommendedName>
</protein>